<dbReference type="VEuPathDB" id="MicrosporidiaDB:M153_343000810"/>
<keyword evidence="2" id="KW-0539">Nucleus</keyword>
<dbReference type="InterPro" id="IPR006590">
    <property type="entry name" value="RNA_pol_Rpb4/RPC9_core"/>
</dbReference>
<dbReference type="PANTHER" id="PTHR21297">
    <property type="entry name" value="DNA-DIRECTED RNA POLYMERASE II"/>
    <property type="match status" value="1"/>
</dbReference>
<evidence type="ECO:0000256" key="3">
    <source>
        <dbReference type="ARBA" id="ARBA00025724"/>
    </source>
</evidence>
<dbReference type="GO" id="GO:0005634">
    <property type="term" value="C:nucleus"/>
    <property type="evidence" value="ECO:0007669"/>
    <property type="project" value="UniProtKB-SubCell"/>
</dbReference>
<dbReference type="Gene3D" id="1.20.1250.40">
    <property type="match status" value="1"/>
</dbReference>
<dbReference type="Pfam" id="PF03874">
    <property type="entry name" value="RNA_pol_Rpb4"/>
    <property type="match status" value="1"/>
</dbReference>
<dbReference type="InterPro" id="IPR010997">
    <property type="entry name" value="HRDC-like_sf"/>
</dbReference>
<dbReference type="GO" id="GO:0006352">
    <property type="term" value="P:DNA-templated transcription initiation"/>
    <property type="evidence" value="ECO:0007669"/>
    <property type="project" value="InterPro"/>
</dbReference>
<dbReference type="OrthoDB" id="2186918at2759"/>
<proteinExistence type="inferred from homology"/>
<comment type="caution">
    <text evidence="5">The sequence shown here is derived from an EMBL/GenBank/DDBJ whole genome shotgun (WGS) entry which is preliminary data.</text>
</comment>
<evidence type="ECO:0000313" key="6">
    <source>
        <dbReference type="Proteomes" id="UP000051530"/>
    </source>
</evidence>
<sequence>MKKHTPITISEALHYLEEARPRMATKDSESRKIFENILDYCQTNSKISSLHSIENLTEGLKALGLNDSEIVQVCNLLPQSTDEMRTIIPSLERFDENVLTKVLHKINSAQEI</sequence>
<dbReference type="InterPro" id="IPR045222">
    <property type="entry name" value="Rpb4-like"/>
</dbReference>
<dbReference type="AlphaFoldDB" id="A0A0R0M507"/>
<organism evidence="5 6">
    <name type="scientific">Pseudoloma neurophilia</name>
    <dbReference type="NCBI Taxonomy" id="146866"/>
    <lineage>
        <taxon>Eukaryota</taxon>
        <taxon>Fungi</taxon>
        <taxon>Fungi incertae sedis</taxon>
        <taxon>Microsporidia</taxon>
        <taxon>Pseudoloma</taxon>
    </lineage>
</organism>
<gene>
    <name evidence="5" type="ORF">M153_343000810</name>
</gene>
<dbReference type="InterPro" id="IPR005574">
    <property type="entry name" value="Rpb4/RPC9"/>
</dbReference>
<dbReference type="SUPFAM" id="SSF47819">
    <property type="entry name" value="HRDC-like"/>
    <property type="match status" value="1"/>
</dbReference>
<evidence type="ECO:0000256" key="1">
    <source>
        <dbReference type="ARBA" id="ARBA00004123"/>
    </source>
</evidence>
<evidence type="ECO:0000256" key="2">
    <source>
        <dbReference type="ARBA" id="ARBA00023242"/>
    </source>
</evidence>
<evidence type="ECO:0000313" key="5">
    <source>
        <dbReference type="EMBL" id="KRH94193.1"/>
    </source>
</evidence>
<accession>A0A0R0M507</accession>
<protein>
    <submittedName>
        <fullName evidence="5">RNA polymerase II, fourth largest subunit</fullName>
    </submittedName>
</protein>
<dbReference type="Proteomes" id="UP000051530">
    <property type="component" value="Unassembled WGS sequence"/>
</dbReference>
<dbReference type="InterPro" id="IPR038324">
    <property type="entry name" value="Rpb4/RPC9_sf"/>
</dbReference>
<dbReference type="EMBL" id="LGUB01000119">
    <property type="protein sequence ID" value="KRH94193.1"/>
    <property type="molecule type" value="Genomic_DNA"/>
</dbReference>
<comment type="subcellular location">
    <subcellularLocation>
        <location evidence="1">Nucleus</location>
    </subcellularLocation>
</comment>
<keyword evidence="6" id="KW-1185">Reference proteome</keyword>
<dbReference type="GO" id="GO:0030880">
    <property type="term" value="C:RNA polymerase complex"/>
    <property type="evidence" value="ECO:0007669"/>
    <property type="project" value="InterPro"/>
</dbReference>
<feature type="domain" description="RNA polymerase Rpb4/RPC9 core" evidence="4">
    <location>
        <begin position="1"/>
        <end position="110"/>
    </location>
</feature>
<dbReference type="GO" id="GO:0000166">
    <property type="term" value="F:nucleotide binding"/>
    <property type="evidence" value="ECO:0007669"/>
    <property type="project" value="InterPro"/>
</dbReference>
<name>A0A0R0M507_9MICR</name>
<dbReference type="SMART" id="SM00657">
    <property type="entry name" value="RPOL4c"/>
    <property type="match status" value="1"/>
</dbReference>
<reference evidence="5 6" key="1">
    <citation type="submission" date="2015-07" db="EMBL/GenBank/DDBJ databases">
        <title>The genome of Pseudoloma neurophilia, a relevant intracellular parasite of the zebrafish.</title>
        <authorList>
            <person name="Ndikumana S."/>
            <person name="Pelin A."/>
            <person name="Sanders J."/>
            <person name="Corradi N."/>
        </authorList>
    </citation>
    <scope>NUCLEOTIDE SEQUENCE [LARGE SCALE GENOMIC DNA]</scope>
    <source>
        <strain evidence="5 6">MK1</strain>
    </source>
</reference>
<evidence type="ECO:0000259" key="4">
    <source>
        <dbReference type="SMART" id="SM00657"/>
    </source>
</evidence>
<comment type="similarity">
    <text evidence="3">Belongs to the eukaryotic RPB4 RNA polymerase subunit family.</text>
</comment>